<dbReference type="PANTHER" id="PTHR12320">
    <property type="entry name" value="PROTEIN PHOSPHATASE 2C"/>
    <property type="match status" value="1"/>
</dbReference>
<dbReference type="InterPro" id="IPR001932">
    <property type="entry name" value="PPM-type_phosphatase-like_dom"/>
</dbReference>
<evidence type="ECO:0000256" key="1">
    <source>
        <dbReference type="SAM" id="MobiDB-lite"/>
    </source>
</evidence>
<feature type="region of interest" description="Disordered" evidence="1">
    <location>
        <begin position="914"/>
        <end position="934"/>
    </location>
</feature>
<name>A0A7S0RQ37_9CHLO</name>
<evidence type="ECO:0000313" key="3">
    <source>
        <dbReference type="EMBL" id="CAD8683628.1"/>
    </source>
</evidence>
<dbReference type="InterPro" id="IPR036457">
    <property type="entry name" value="PPM-type-like_dom_sf"/>
</dbReference>
<proteinExistence type="predicted"/>
<protein>
    <recommendedName>
        <fullName evidence="2">PPM-type phosphatase domain-containing protein</fullName>
    </recommendedName>
</protein>
<feature type="domain" description="PPM-type phosphatase" evidence="2">
    <location>
        <begin position="1006"/>
        <end position="1337"/>
    </location>
</feature>
<dbReference type="Gene3D" id="3.60.40.10">
    <property type="entry name" value="PPM-type phosphatase domain"/>
    <property type="match status" value="1"/>
</dbReference>
<dbReference type="InterPro" id="IPR039123">
    <property type="entry name" value="PPTC7"/>
</dbReference>
<dbReference type="SUPFAM" id="SSF81606">
    <property type="entry name" value="PP2C-like"/>
    <property type="match status" value="1"/>
</dbReference>
<dbReference type="GO" id="GO:0004722">
    <property type="term" value="F:protein serine/threonine phosphatase activity"/>
    <property type="evidence" value="ECO:0007669"/>
    <property type="project" value="TreeGrafter"/>
</dbReference>
<evidence type="ECO:0000259" key="2">
    <source>
        <dbReference type="PROSITE" id="PS51746"/>
    </source>
</evidence>
<organism evidence="3">
    <name type="scientific">Pyramimonas obovata</name>
    <dbReference type="NCBI Taxonomy" id="1411642"/>
    <lineage>
        <taxon>Eukaryota</taxon>
        <taxon>Viridiplantae</taxon>
        <taxon>Chlorophyta</taxon>
        <taxon>Pyramimonadophyceae</taxon>
        <taxon>Pyramimonadales</taxon>
        <taxon>Pyramimonadaceae</taxon>
        <taxon>Pyramimonas</taxon>
        <taxon>Pyramimonas incertae sedis</taxon>
    </lineage>
</organism>
<dbReference type="PROSITE" id="PS51746">
    <property type="entry name" value="PPM_2"/>
    <property type="match status" value="1"/>
</dbReference>
<sequence>MLLISDFLVRSRFTRSPTLRTIRLMCSFCGLRVDVSVVRAGISPNHSSMAGLLICAGPASASLVGLRASGAAAAASSAGAGGAQITSPEVGRSVDTPSAFSCCSLQLLSAASKYLLAALRSCKEQHEKAEGVSTLRPTSGEVIWAPPAPADDAAAAAPLARNPTNDAEAGPAQIRSPAIEEWFGEIPARTTETSTLRPQKEHIKRIVRSVGERVNRLRTKKSLINSMNLNKTFEEPRDEGQRLTKRSLDTILAEEEQLVEDQEDGELTCVDSLRDNLRRELEQTIEKTKRDISEKLAQNYSTRERARSTTQTYVVPDAATVDAVARRLRQQHPALTLTAQRLVTWNRSHIQGIRKTYELKAGDTIYYETKGRKRPRSPVGEGNEDARCAEYIKADLLKRYMEDTKKLSFLGCMDLLNQVGSRTFIRRAAKAAYTAQCKAQLIPQAAQGMNCEELKAHIRDRLPAIVEAARQDWKTEVMAEYNRVWPIVVERLLREAKQAYDGFWTWALRQSGQDSLFYNALASRIIEGVRGASARLCAEWETMTGRLACVRHPSFPSMNVDAVKAFWVEHFSLEDLQELMQPMRDTLSDLSDLLLQLTHGAEWKHCSAGGAFILGGMPQIECPSEGHVRHLFWSAGEAVQIMQGIATPLREELAEFANLANAEIGLRGALARLRRELVPLQPAGDPTSHVGGMSLPEALLQTAVWDETQDGEGAAIGGAPAMVAGARPQADAGVEALRRAMERAWQLYEPTLQAAGESPLATALAQAMVWCHVSKSNLLLVTGSFREEFQHLFLHGLQTSHCAYIMGLATRATDSEIEVSFLPTRLITEVRVPDGSGGVGQTETTHGEQANTAAGGRAVETEITHGEQATDTAAGGQAVEMEITHREQVVDAAGEELPGLQEPDLPVSPAVRRHHAQPAPPREGPCRSTTPECDRPDVGYRPDMMVLEHWVLRRSRRTGNLYFDYKPPYDHGHALYSLYLTPYEQYRSKFAAFQEYVGYTLPADYKVPHRTICSRNPNTGEDEYRICSYVGVVCDGVGGDQQYQDPRELAHADREFPYGSARKAHALASYVLKAASAFQRWGAVGRRDGNNANATTAPENRAVAILKEAWRNASVGFKSNAPVLRSSGPGTVPRGALGASTVVVATLHFRYLHIASVGDSQIAVLRRSAPGVEYKCVYLSEVKHHPPSNEQSHTNPPPAQLLLRDVDEDPRHGGFSLMVQHEMQLQEDDLVIAGSDGFFDNLNVPRNNEERAYDRKATKEKLETLCNEAVRRAPFAHRECEKVAERMYLYSANMMHDHGDVDPNLHLTRFTQHRARAPRARGWEPKVDDLTLWVARVSMRMHPDMTDMHATERSSLHHVVSADGLRTPQHNYTHGGIEGQLGEKYHKAHYLDLKDET</sequence>
<dbReference type="EMBL" id="HBFA01032713">
    <property type="protein sequence ID" value="CAD8683628.1"/>
    <property type="molecule type" value="Transcribed_RNA"/>
</dbReference>
<feature type="compositionally biased region" description="Polar residues" evidence="1">
    <location>
        <begin position="841"/>
        <end position="852"/>
    </location>
</feature>
<feature type="region of interest" description="Disordered" evidence="1">
    <location>
        <begin position="833"/>
        <end position="854"/>
    </location>
</feature>
<gene>
    <name evidence="3" type="ORF">POBO1169_LOCUS16466</name>
</gene>
<reference evidence="3" key="1">
    <citation type="submission" date="2021-01" db="EMBL/GenBank/DDBJ databases">
        <authorList>
            <person name="Corre E."/>
            <person name="Pelletier E."/>
            <person name="Niang G."/>
            <person name="Scheremetjew M."/>
            <person name="Finn R."/>
            <person name="Kale V."/>
            <person name="Holt S."/>
            <person name="Cochrane G."/>
            <person name="Meng A."/>
            <person name="Brown T."/>
            <person name="Cohen L."/>
        </authorList>
    </citation>
    <scope>NUCLEOTIDE SEQUENCE</scope>
    <source>
        <strain evidence="3">CCMP722</strain>
    </source>
</reference>
<dbReference type="PANTHER" id="PTHR12320:SF1">
    <property type="entry name" value="PROTEIN PHOSPHATASE PTC7 HOMOLOG"/>
    <property type="match status" value="1"/>
</dbReference>
<accession>A0A7S0RQ37</accession>